<sequence>MRSTIRNSYLAYRENINNDDQLIALLSEVKKIASTYEAYVFLQSRQNDHKAAAFVAASAHQLIFQISSVIDNENNSDALNDHYIAPQISASLLYFIAGYTADSSEMISKVSVNNCRNIEVKIIKALQSLLTGQLKYFDANQPDSLLGNEWGEIAASNALWAHIHRGINIL</sequence>
<dbReference type="Proteomes" id="UP000073601">
    <property type="component" value="Unassembled WGS sequence"/>
</dbReference>
<accession>A0A128FK03</accession>
<evidence type="ECO:0000313" key="1">
    <source>
        <dbReference type="EMBL" id="CZF87128.1"/>
    </source>
</evidence>
<organism evidence="1 2">
    <name type="scientific">Grimontia marina</name>
    <dbReference type="NCBI Taxonomy" id="646534"/>
    <lineage>
        <taxon>Bacteria</taxon>
        <taxon>Pseudomonadati</taxon>
        <taxon>Pseudomonadota</taxon>
        <taxon>Gammaproteobacteria</taxon>
        <taxon>Vibrionales</taxon>
        <taxon>Vibrionaceae</taxon>
        <taxon>Grimontia</taxon>
    </lineage>
</organism>
<proteinExistence type="predicted"/>
<reference evidence="2" key="1">
    <citation type="submission" date="2016-02" db="EMBL/GenBank/DDBJ databases">
        <authorList>
            <person name="Rodrigo-Torres Lidia"/>
            <person name="Arahal R.David."/>
        </authorList>
    </citation>
    <scope>NUCLEOTIDE SEQUENCE [LARGE SCALE GENOMIC DNA]</scope>
    <source>
        <strain evidence="2">CECT 8713</strain>
    </source>
</reference>
<protein>
    <submittedName>
        <fullName evidence="1">Uncharacterized protein</fullName>
    </submittedName>
</protein>
<evidence type="ECO:0000313" key="2">
    <source>
        <dbReference type="Proteomes" id="UP000073601"/>
    </source>
</evidence>
<gene>
    <name evidence="1" type="ORF">GMA8713_05175</name>
</gene>
<dbReference type="EMBL" id="FIZY01000176">
    <property type="protein sequence ID" value="CZF87128.1"/>
    <property type="molecule type" value="Genomic_DNA"/>
</dbReference>
<name>A0A128FK03_9GAMM</name>
<dbReference type="RefSeq" id="WP_062715524.1">
    <property type="nucleotide sequence ID" value="NZ_CAWRCI010000176.1"/>
</dbReference>
<dbReference type="AlphaFoldDB" id="A0A128FK03"/>
<keyword evidence="2" id="KW-1185">Reference proteome</keyword>